<evidence type="ECO:0000313" key="4">
    <source>
        <dbReference type="Proteomes" id="UP001403385"/>
    </source>
</evidence>
<dbReference type="Pfam" id="PF04773">
    <property type="entry name" value="FecR"/>
    <property type="match status" value="1"/>
</dbReference>
<dbReference type="InterPro" id="IPR012373">
    <property type="entry name" value="Ferrdict_sens_TM"/>
</dbReference>
<evidence type="ECO:0000256" key="1">
    <source>
        <dbReference type="SAM" id="Phobius"/>
    </source>
</evidence>
<dbReference type="AlphaFoldDB" id="A0AAW9S5V5"/>
<feature type="transmembrane region" description="Helical" evidence="1">
    <location>
        <begin position="133"/>
        <end position="151"/>
    </location>
</feature>
<name>A0AAW9S5V5_9BACT</name>
<evidence type="ECO:0000313" key="3">
    <source>
        <dbReference type="EMBL" id="MEN7548319.1"/>
    </source>
</evidence>
<dbReference type="PANTHER" id="PTHR30273">
    <property type="entry name" value="PERIPLASMIC SIGNAL SENSOR AND SIGMA FACTOR ACTIVATOR FECR-RELATED"/>
    <property type="match status" value="1"/>
</dbReference>
<dbReference type="Proteomes" id="UP001403385">
    <property type="component" value="Unassembled WGS sequence"/>
</dbReference>
<accession>A0AAW9S5V5</accession>
<comment type="caution">
    <text evidence="3">The sequence shown here is derived from an EMBL/GenBank/DDBJ whole genome shotgun (WGS) entry which is preliminary data.</text>
</comment>
<keyword evidence="4" id="KW-1185">Reference proteome</keyword>
<dbReference type="EMBL" id="JBDKWZ010000005">
    <property type="protein sequence ID" value="MEN7548319.1"/>
    <property type="molecule type" value="Genomic_DNA"/>
</dbReference>
<proteinExistence type="predicted"/>
<dbReference type="PANTHER" id="PTHR30273:SF2">
    <property type="entry name" value="PROTEIN FECR"/>
    <property type="match status" value="1"/>
</dbReference>
<dbReference type="InterPro" id="IPR006860">
    <property type="entry name" value="FecR"/>
</dbReference>
<dbReference type="RefSeq" id="WP_346821098.1">
    <property type="nucleotide sequence ID" value="NZ_JBDKWZ010000005.1"/>
</dbReference>
<dbReference type="Gene3D" id="2.60.120.1440">
    <property type="match status" value="1"/>
</dbReference>
<keyword evidence="1" id="KW-0812">Transmembrane</keyword>
<protein>
    <submittedName>
        <fullName evidence="3">FecR family protein</fullName>
    </submittedName>
</protein>
<reference evidence="3 4" key="1">
    <citation type="submission" date="2024-04" db="EMBL/GenBank/DDBJ databases">
        <title>Novel genus in family Flammeovirgaceae.</title>
        <authorList>
            <person name="Nguyen T.H."/>
            <person name="Vuong T.Q."/>
            <person name="Le H."/>
            <person name="Kim S.-G."/>
        </authorList>
    </citation>
    <scope>NUCLEOTIDE SEQUENCE [LARGE SCALE GENOMIC DNA]</scope>
    <source>
        <strain evidence="3 4">JCM 23209</strain>
    </source>
</reference>
<dbReference type="GO" id="GO:0016989">
    <property type="term" value="F:sigma factor antagonist activity"/>
    <property type="evidence" value="ECO:0007669"/>
    <property type="project" value="TreeGrafter"/>
</dbReference>
<gene>
    <name evidence="3" type="ORF">AAG747_10400</name>
</gene>
<evidence type="ECO:0000259" key="2">
    <source>
        <dbReference type="Pfam" id="PF04773"/>
    </source>
</evidence>
<organism evidence="3 4">
    <name type="scientific">Rapidithrix thailandica</name>
    <dbReference type="NCBI Taxonomy" id="413964"/>
    <lineage>
        <taxon>Bacteria</taxon>
        <taxon>Pseudomonadati</taxon>
        <taxon>Bacteroidota</taxon>
        <taxon>Cytophagia</taxon>
        <taxon>Cytophagales</taxon>
        <taxon>Flammeovirgaceae</taxon>
        <taxon>Rapidithrix</taxon>
    </lineage>
</organism>
<sequence length="286" mass="33813">MMNSMENIELIHRYLKGECSEEEEEYLEQWLEDHPEHRHTFEYYKKAYQEEVRQTYSEQKKDVLWVSHRNIKYVPDSTKGNKGRTEAWLHFTERLRKLWKEKRAIRTARFHRRRWHHLRNRDANPDVLFWPKYLMALLVLLFGLSFAYFHFSGSFFPKKVPVLETQSSAHPIVLVLHDGSQVVLKENSLLRYPKQFFGKRQIRLEGHAVFEVVESLKTPFIVNIGTISIHALGSSFEVLTLPNGSYQIQAHKGNLIVSSSVNTQEKFIVKGGNQLLMHNDKYTIEQ</sequence>
<feature type="domain" description="FecR protein" evidence="2">
    <location>
        <begin position="173"/>
        <end position="239"/>
    </location>
</feature>
<keyword evidence="1" id="KW-1133">Transmembrane helix</keyword>
<keyword evidence="1" id="KW-0472">Membrane</keyword>